<sequence length="65" mass="7639">MPPLEVIDLKRLAILPVDNQDRQQMIDDPVNKIQVIHNIFDIIRWIHTSCPIFTHTLIHNKAIFV</sequence>
<accession>E8LW06</accession>
<comment type="caution">
    <text evidence="1">The sequence shown here is derived from an EMBL/GenBank/DDBJ whole genome shotgun (WGS) entry which is preliminary data.</text>
</comment>
<evidence type="ECO:0000313" key="2">
    <source>
        <dbReference type="Proteomes" id="UP000004371"/>
    </source>
</evidence>
<reference evidence="1 2" key="1">
    <citation type="journal article" date="2012" name="Int. J. Syst. Evol. Microbiol.">
        <title>Vibrio caribbeanicus sp. nov., isolated from the marine sponge Scleritoderma cyanea.</title>
        <authorList>
            <person name="Hoffmann M."/>
            <person name="Monday S.R."/>
            <person name="Allard M.W."/>
            <person name="Strain E.A."/>
            <person name="Whittaker P."/>
            <person name="Naum M."/>
            <person name="McCarthy P.J."/>
            <person name="Lopez J.V."/>
            <person name="Fischer M."/>
            <person name="Brown E.W."/>
        </authorList>
    </citation>
    <scope>NUCLEOTIDE SEQUENCE [LARGE SCALE GENOMIC DNA]</scope>
    <source>
        <strain evidence="1 2">LMG 20546</strain>
    </source>
</reference>
<organism evidence="1 2">
    <name type="scientific">Vibrio brasiliensis LMG 20546</name>
    <dbReference type="NCBI Taxonomy" id="945543"/>
    <lineage>
        <taxon>Bacteria</taxon>
        <taxon>Pseudomonadati</taxon>
        <taxon>Pseudomonadota</taxon>
        <taxon>Gammaproteobacteria</taxon>
        <taxon>Vibrionales</taxon>
        <taxon>Vibrionaceae</taxon>
        <taxon>Vibrio</taxon>
        <taxon>Vibrio oreintalis group</taxon>
    </lineage>
</organism>
<proteinExistence type="predicted"/>
<protein>
    <submittedName>
        <fullName evidence="1">Uncharacterized protein</fullName>
    </submittedName>
</protein>
<name>E8LW06_9VIBR</name>
<dbReference type="EMBL" id="AEVS01000075">
    <property type="protein sequence ID" value="EGA65060.1"/>
    <property type="molecule type" value="Genomic_DNA"/>
</dbReference>
<gene>
    <name evidence="1" type="ORF">VIBR0546_08947</name>
</gene>
<dbReference type="STRING" id="945543.VIBR0546_08947"/>
<dbReference type="Proteomes" id="UP000004371">
    <property type="component" value="Unassembled WGS sequence"/>
</dbReference>
<evidence type="ECO:0000313" key="1">
    <source>
        <dbReference type="EMBL" id="EGA65060.1"/>
    </source>
</evidence>
<keyword evidence="2" id="KW-1185">Reference proteome</keyword>
<dbReference type="AlphaFoldDB" id="E8LW06"/>